<dbReference type="UniPathway" id="UPA00251">
    <property type="reaction ID" value="UER00319"/>
</dbReference>
<evidence type="ECO:0000256" key="6">
    <source>
        <dbReference type="ARBA" id="ARBA00023244"/>
    </source>
</evidence>
<evidence type="ECO:0000256" key="1">
    <source>
        <dbReference type="ARBA" id="ARBA00002869"/>
    </source>
</evidence>
<evidence type="ECO:0000313" key="11">
    <source>
        <dbReference type="EMBL" id="SDF55286.1"/>
    </source>
</evidence>
<comment type="catalytic activity">
    <reaction evidence="7 8">
        <text>4 porphobilinogen + H2O = hydroxymethylbilane + 4 NH4(+)</text>
        <dbReference type="Rhea" id="RHEA:13185"/>
        <dbReference type="ChEBI" id="CHEBI:15377"/>
        <dbReference type="ChEBI" id="CHEBI:28938"/>
        <dbReference type="ChEBI" id="CHEBI:57845"/>
        <dbReference type="ChEBI" id="CHEBI:58126"/>
        <dbReference type="EC" id="2.5.1.61"/>
    </reaction>
</comment>
<comment type="miscellaneous">
    <text evidence="8">The porphobilinogen subunits are added to the dipyrromethane group.</text>
</comment>
<dbReference type="RefSeq" id="WP_074644958.1">
    <property type="nucleotide sequence ID" value="NZ_FNBL01000005.1"/>
</dbReference>
<evidence type="ECO:0000259" key="10">
    <source>
        <dbReference type="Pfam" id="PF03900"/>
    </source>
</evidence>
<comment type="cofactor">
    <cofactor evidence="8">
        <name>dipyrromethane</name>
        <dbReference type="ChEBI" id="CHEBI:60342"/>
    </cofactor>
    <text evidence="8">Binds 1 dipyrromethane group covalently.</text>
</comment>
<dbReference type="Pfam" id="PF01379">
    <property type="entry name" value="Porphobil_deam"/>
    <property type="match status" value="1"/>
</dbReference>
<dbReference type="OrthoDB" id="9810298at2"/>
<dbReference type="InterPro" id="IPR036803">
    <property type="entry name" value="Porphobilinogen_deaminase_C_sf"/>
</dbReference>
<evidence type="ECO:0000256" key="4">
    <source>
        <dbReference type="ARBA" id="ARBA00011245"/>
    </source>
</evidence>
<comment type="similarity">
    <text evidence="3 8">Belongs to the HMBS family.</text>
</comment>
<protein>
    <recommendedName>
        <fullName evidence="8">Porphobilinogen deaminase</fullName>
        <shortName evidence="8">PBG</shortName>
        <ecNumber evidence="8">2.5.1.61</ecNumber>
    </recommendedName>
    <alternativeName>
        <fullName evidence="8">Hydroxymethylbilane synthase</fullName>
        <shortName evidence="8">HMBS</shortName>
    </alternativeName>
    <alternativeName>
        <fullName evidence="8">Pre-uroporphyrinogen synthase</fullName>
    </alternativeName>
</protein>
<evidence type="ECO:0000259" key="9">
    <source>
        <dbReference type="Pfam" id="PF01379"/>
    </source>
</evidence>
<gene>
    <name evidence="8" type="primary">hemC</name>
    <name evidence="11" type="ORF">SAMN04488117_10554</name>
</gene>
<dbReference type="InterPro" id="IPR000860">
    <property type="entry name" value="HemC"/>
</dbReference>
<evidence type="ECO:0000256" key="5">
    <source>
        <dbReference type="ARBA" id="ARBA00022679"/>
    </source>
</evidence>
<keyword evidence="6 8" id="KW-0627">Porphyrin biosynthesis</keyword>
<dbReference type="GO" id="GO:0005737">
    <property type="term" value="C:cytoplasm"/>
    <property type="evidence" value="ECO:0007669"/>
    <property type="project" value="UniProtKB-UniRule"/>
</dbReference>
<dbReference type="AlphaFoldDB" id="A0A1G7M0X1"/>
<dbReference type="Gene3D" id="3.30.160.40">
    <property type="entry name" value="Porphobilinogen deaminase, C-terminal domain"/>
    <property type="match status" value="1"/>
</dbReference>
<evidence type="ECO:0000256" key="3">
    <source>
        <dbReference type="ARBA" id="ARBA00005638"/>
    </source>
</evidence>
<dbReference type="GO" id="GO:0006782">
    <property type="term" value="P:protoporphyrinogen IX biosynthetic process"/>
    <property type="evidence" value="ECO:0007669"/>
    <property type="project" value="UniProtKB-UniRule"/>
</dbReference>
<feature type="domain" description="Porphobilinogen deaminase N-terminal" evidence="9">
    <location>
        <begin position="12"/>
        <end position="221"/>
    </location>
</feature>
<dbReference type="InterPro" id="IPR022417">
    <property type="entry name" value="Porphobilin_deaminase_N"/>
</dbReference>
<accession>A0A1G7M0X1</accession>
<evidence type="ECO:0000256" key="7">
    <source>
        <dbReference type="ARBA" id="ARBA00048169"/>
    </source>
</evidence>
<dbReference type="HAMAP" id="MF_00260">
    <property type="entry name" value="Porphobil_deam"/>
    <property type="match status" value="1"/>
</dbReference>
<sequence length="314" mass="33689">MTLTLPTPAQPLKIGTRGSPLALAQAHETRARLTKAFDLPLEAFQIVSISTRGDRVQDRALRELGGKGLFSKEIEDRLLNGEVDIAVHSTKDMSVEQPEGLVLDTYLPRENPFDAFITLDGRALADLPKGAVVGSSSLRRKAQLLNKRPDLQVIEFRGSVQTRLQKLKDGVADATFLALAGLNRLGFDDVPRVAVTAEEMLPAVAQGAISIERRAADHHIADMLAAIHHAPTGQALACERAFLAKLDGSCQTPIAGLAQIVGGSLRLRGEILRSDGSESLSDDVSGAVSDGPEMAVEMATKLLEQAGEGFFDWK</sequence>
<comment type="function">
    <text evidence="1 8">Tetrapolymerization of the monopyrrole PBG into the hydroxymethylbilane pre-uroporphyrinogen in several discrete steps.</text>
</comment>
<dbReference type="PROSITE" id="PS00533">
    <property type="entry name" value="PORPHOBILINOGEN_DEAM"/>
    <property type="match status" value="1"/>
</dbReference>
<dbReference type="EC" id="2.5.1.61" evidence="8"/>
<dbReference type="NCBIfam" id="TIGR00212">
    <property type="entry name" value="hemC"/>
    <property type="match status" value="1"/>
</dbReference>
<dbReference type="PRINTS" id="PR00151">
    <property type="entry name" value="PORPHBDMNASE"/>
</dbReference>
<organism evidence="11 12">
    <name type="scientific">Celeribacter baekdonensis</name>
    <dbReference type="NCBI Taxonomy" id="875171"/>
    <lineage>
        <taxon>Bacteria</taxon>
        <taxon>Pseudomonadati</taxon>
        <taxon>Pseudomonadota</taxon>
        <taxon>Alphaproteobacteria</taxon>
        <taxon>Rhodobacterales</taxon>
        <taxon>Roseobacteraceae</taxon>
        <taxon>Celeribacter</taxon>
    </lineage>
</organism>
<dbReference type="PANTHER" id="PTHR11557:SF0">
    <property type="entry name" value="PORPHOBILINOGEN DEAMINASE"/>
    <property type="match status" value="1"/>
</dbReference>
<feature type="modified residue" description="S-(dipyrrolylmethanemethyl)cysteine" evidence="8">
    <location>
        <position position="250"/>
    </location>
</feature>
<dbReference type="SUPFAM" id="SSF54782">
    <property type="entry name" value="Porphobilinogen deaminase (hydroxymethylbilane synthase), C-terminal domain"/>
    <property type="match status" value="1"/>
</dbReference>
<comment type="subunit">
    <text evidence="4 8">Monomer.</text>
</comment>
<keyword evidence="5 8" id="KW-0808">Transferase</keyword>
<evidence type="ECO:0000256" key="8">
    <source>
        <dbReference type="HAMAP-Rule" id="MF_00260"/>
    </source>
</evidence>
<feature type="domain" description="Porphobilinogen deaminase C-terminal" evidence="10">
    <location>
        <begin position="237"/>
        <end position="303"/>
    </location>
</feature>
<dbReference type="Gene3D" id="3.40.190.10">
    <property type="entry name" value="Periplasmic binding protein-like II"/>
    <property type="match status" value="2"/>
</dbReference>
<dbReference type="Pfam" id="PF03900">
    <property type="entry name" value="Porphobil_deamC"/>
    <property type="match status" value="1"/>
</dbReference>
<evidence type="ECO:0000256" key="2">
    <source>
        <dbReference type="ARBA" id="ARBA00004735"/>
    </source>
</evidence>
<dbReference type="Proteomes" id="UP000182284">
    <property type="component" value="Unassembled WGS sequence"/>
</dbReference>
<dbReference type="EMBL" id="FNBL01000005">
    <property type="protein sequence ID" value="SDF55286.1"/>
    <property type="molecule type" value="Genomic_DNA"/>
</dbReference>
<comment type="pathway">
    <text evidence="2">Porphyrin-containing compound metabolism; protoporphyrin-IX biosynthesis; coproporphyrinogen-III from 5-aminolevulinate: step 2/4.</text>
</comment>
<name>A0A1G7M0X1_9RHOB</name>
<reference evidence="11 12" key="1">
    <citation type="submission" date="2016-10" db="EMBL/GenBank/DDBJ databases">
        <authorList>
            <person name="de Groot N.N."/>
        </authorList>
    </citation>
    <scope>NUCLEOTIDE SEQUENCE [LARGE SCALE GENOMIC DNA]</scope>
    <source>
        <strain evidence="11 12">DSM 27375</strain>
    </source>
</reference>
<dbReference type="GO" id="GO:0004418">
    <property type="term" value="F:hydroxymethylbilane synthase activity"/>
    <property type="evidence" value="ECO:0007669"/>
    <property type="project" value="UniProtKB-UniRule"/>
</dbReference>
<dbReference type="InterPro" id="IPR022419">
    <property type="entry name" value="Porphobilin_deaminase_cofac_BS"/>
</dbReference>
<dbReference type="PIRSF" id="PIRSF001438">
    <property type="entry name" value="4pyrrol_synth_OHMeBilane_synth"/>
    <property type="match status" value="1"/>
</dbReference>
<dbReference type="PANTHER" id="PTHR11557">
    <property type="entry name" value="PORPHOBILINOGEN DEAMINASE"/>
    <property type="match status" value="1"/>
</dbReference>
<proteinExistence type="inferred from homology"/>
<dbReference type="InterPro" id="IPR022418">
    <property type="entry name" value="Porphobilinogen_deaminase_C"/>
</dbReference>
<dbReference type="SUPFAM" id="SSF53850">
    <property type="entry name" value="Periplasmic binding protein-like II"/>
    <property type="match status" value="1"/>
</dbReference>
<evidence type="ECO:0000313" key="12">
    <source>
        <dbReference type="Proteomes" id="UP000182284"/>
    </source>
</evidence>
<dbReference type="FunFam" id="3.40.190.10:FF:000005">
    <property type="entry name" value="Porphobilinogen deaminase"/>
    <property type="match status" value="1"/>
</dbReference>